<evidence type="ECO:0000313" key="2">
    <source>
        <dbReference type="Proteomes" id="UP000285569"/>
    </source>
</evidence>
<evidence type="ECO:0000313" key="1">
    <source>
        <dbReference type="EMBL" id="RHX78473.1"/>
    </source>
</evidence>
<accession>A0ABX9LZM9</accession>
<protein>
    <submittedName>
        <fullName evidence="1">Uncharacterized protein</fullName>
    </submittedName>
</protein>
<proteinExistence type="predicted"/>
<sequence length="74" mass="8624">MKRTTSVDKQSVKARPRSKYGNRLSKIYSEKDEGSKPRQTIIQCLENMQIFWDIKGDLLPMGKAFEKYGEQARI</sequence>
<organism evidence="1 2">
    <name type="scientific">Leptospira yasudae</name>
    <dbReference type="NCBI Taxonomy" id="2202201"/>
    <lineage>
        <taxon>Bacteria</taxon>
        <taxon>Pseudomonadati</taxon>
        <taxon>Spirochaetota</taxon>
        <taxon>Spirochaetia</taxon>
        <taxon>Leptospirales</taxon>
        <taxon>Leptospiraceae</taxon>
        <taxon>Leptospira</taxon>
    </lineage>
</organism>
<gene>
    <name evidence="1" type="ORF">DLM77_15300</name>
</gene>
<name>A0ABX9LZM9_9LEPT</name>
<dbReference type="Proteomes" id="UP000285569">
    <property type="component" value="Unassembled WGS sequence"/>
</dbReference>
<dbReference type="EMBL" id="QHCR01000007">
    <property type="protein sequence ID" value="RHX78473.1"/>
    <property type="molecule type" value="Genomic_DNA"/>
</dbReference>
<comment type="caution">
    <text evidence="1">The sequence shown here is derived from an EMBL/GenBank/DDBJ whole genome shotgun (WGS) entry which is preliminary data.</text>
</comment>
<reference evidence="2" key="1">
    <citation type="submission" date="2018-05" db="EMBL/GenBank/DDBJ databases">
        <title>Leptospira yasudae sp. nov. and Leptospira stimsonii sp. nov., two pathogenic species of the genus Leptospira isolated from environmental sources.</title>
        <authorList>
            <person name="Casanovas-Massana A."/>
            <person name="Hamond C."/>
            <person name="Santos L.A."/>
            <person name="Hacker K.P."/>
            <person name="Balassiano I."/>
            <person name="Medeiros M.A."/>
            <person name="Reis M.G."/>
            <person name="Ko A.I."/>
            <person name="Wunder E.A."/>
        </authorList>
    </citation>
    <scope>NUCLEOTIDE SEQUENCE [LARGE SCALE GENOMIC DNA]</scope>
    <source>
        <strain evidence="2">B21</strain>
    </source>
</reference>
<reference evidence="1 2" key="2">
    <citation type="journal article" date="2020" name="Int. J. Syst. Evol. Microbiol.">
        <title>Leptospira yasudae sp. nov. and Leptospira stimsonii sp. nov., two new species of the pathogenic group isolated from environmental sources.</title>
        <authorList>
            <person name="Casanovas-Massana A."/>
            <person name="Hamond C."/>
            <person name="Santos L.A."/>
            <person name="de Oliveira D."/>
            <person name="Hacker K.P."/>
            <person name="Balassiano I."/>
            <person name="Costa F."/>
            <person name="Medeiros M.A."/>
            <person name="Reis M.G."/>
            <person name="Ko A.I."/>
            <person name="Wunder E.A."/>
        </authorList>
    </citation>
    <scope>NUCLEOTIDE SEQUENCE [LARGE SCALE GENOMIC DNA]</scope>
    <source>
        <strain evidence="1 2">B21</strain>
    </source>
</reference>
<keyword evidence="2" id="KW-1185">Reference proteome</keyword>